<evidence type="ECO:0000259" key="3">
    <source>
        <dbReference type="Pfam" id="PF08327"/>
    </source>
</evidence>
<name>A0A656QTG5_9BURK</name>
<feature type="region of interest" description="Disordered" evidence="2">
    <location>
        <begin position="1"/>
        <end position="26"/>
    </location>
</feature>
<dbReference type="AlphaFoldDB" id="A0A656QTG5"/>
<reference evidence="4 5" key="1">
    <citation type="submission" date="2014-03" db="EMBL/GenBank/DDBJ databases">
        <title>Draft Genome Sequences of Four Burkholderia Strains.</title>
        <authorList>
            <person name="Liu X.Y."/>
            <person name="Li C.X."/>
            <person name="Xu J.H."/>
        </authorList>
    </citation>
    <scope>NUCLEOTIDE SEQUENCE [LARGE SCALE GENOMIC DNA]</scope>
    <source>
        <strain evidence="4 5">OP-1</strain>
    </source>
</reference>
<evidence type="ECO:0000256" key="2">
    <source>
        <dbReference type="SAM" id="MobiDB-lite"/>
    </source>
</evidence>
<evidence type="ECO:0000313" key="4">
    <source>
        <dbReference type="EMBL" id="KDR34150.1"/>
    </source>
</evidence>
<proteinExistence type="inferred from homology"/>
<dbReference type="CDD" id="cd07826">
    <property type="entry name" value="SRPBCC_CalC_Aha1-like_9"/>
    <property type="match status" value="1"/>
</dbReference>
<dbReference type="Pfam" id="PF08327">
    <property type="entry name" value="AHSA1"/>
    <property type="match status" value="1"/>
</dbReference>
<dbReference type="Gene3D" id="3.30.530.20">
    <property type="match status" value="1"/>
</dbReference>
<protein>
    <submittedName>
        <fullName evidence="4">ATPase</fullName>
    </submittedName>
</protein>
<organism evidence="4 5">
    <name type="scientific">Caballeronia zhejiangensis</name>
    <dbReference type="NCBI Taxonomy" id="871203"/>
    <lineage>
        <taxon>Bacteria</taxon>
        <taxon>Pseudomonadati</taxon>
        <taxon>Pseudomonadota</taxon>
        <taxon>Betaproteobacteria</taxon>
        <taxon>Burkholderiales</taxon>
        <taxon>Burkholderiaceae</taxon>
        <taxon>Caballeronia</taxon>
    </lineage>
</organism>
<keyword evidence="5" id="KW-1185">Reference proteome</keyword>
<gene>
    <name evidence="4" type="ORF">BG60_03085</name>
</gene>
<dbReference type="InterPro" id="IPR023393">
    <property type="entry name" value="START-like_dom_sf"/>
</dbReference>
<dbReference type="RefSeq" id="WP_008346919.1">
    <property type="nucleotide sequence ID" value="NZ_CP084286.1"/>
</dbReference>
<dbReference type="OrthoDB" id="9805228at2"/>
<dbReference type="Proteomes" id="UP000027451">
    <property type="component" value="Unassembled WGS sequence"/>
</dbReference>
<dbReference type="InterPro" id="IPR013538">
    <property type="entry name" value="ASHA1/2-like_C"/>
</dbReference>
<feature type="domain" description="Activator of Hsp90 ATPase homologue 1/2-like C-terminal" evidence="3">
    <location>
        <begin position="37"/>
        <end position="167"/>
    </location>
</feature>
<dbReference type="SUPFAM" id="SSF55961">
    <property type="entry name" value="Bet v1-like"/>
    <property type="match status" value="1"/>
</dbReference>
<comment type="similarity">
    <text evidence="1">Belongs to the AHA1 family.</text>
</comment>
<evidence type="ECO:0000256" key="1">
    <source>
        <dbReference type="ARBA" id="ARBA00006817"/>
    </source>
</evidence>
<dbReference type="EMBL" id="JFHD01000001">
    <property type="protein sequence ID" value="KDR34150.1"/>
    <property type="molecule type" value="Genomic_DNA"/>
</dbReference>
<comment type="caution">
    <text evidence="4">The sequence shown here is derived from an EMBL/GenBank/DDBJ whole genome shotgun (WGS) entry which is preliminary data.</text>
</comment>
<evidence type="ECO:0000313" key="5">
    <source>
        <dbReference type="Proteomes" id="UP000027451"/>
    </source>
</evidence>
<sequence>MVASRENESARTNNRTSNRTASERKSEREMVITRIFDAPPRLVFEAWTTPELFRQWWVPKSSGATLLSCEQDVRVGGRYRLAFAHPEASAPMAFFGRYLDVVPDARLVWTNEESDDGAVTTVTFEEKDGKTLLVMHELYPSKEALDVAIEGMDEAMPETFEQLDEFLIQRGAFPGRS</sequence>
<feature type="compositionally biased region" description="Polar residues" evidence="2">
    <location>
        <begin position="10"/>
        <end position="20"/>
    </location>
</feature>
<accession>A0A656QTG5</accession>